<dbReference type="Proteomes" id="UP000821837">
    <property type="component" value="Chromosome 10"/>
</dbReference>
<dbReference type="VEuPathDB" id="VectorBase:RSAN_030635"/>
<name>A0A9D4QDU0_RHISA</name>
<keyword evidence="2" id="KW-1185">Reference proteome</keyword>
<proteinExistence type="predicted"/>
<comment type="caution">
    <text evidence="1">The sequence shown here is derived from an EMBL/GenBank/DDBJ whole genome shotgun (WGS) entry which is preliminary data.</text>
</comment>
<reference evidence="1" key="1">
    <citation type="journal article" date="2020" name="Cell">
        <title>Large-Scale Comparative Analyses of Tick Genomes Elucidate Their Genetic Diversity and Vector Capacities.</title>
        <authorList>
            <consortium name="Tick Genome and Microbiome Consortium (TIGMIC)"/>
            <person name="Jia N."/>
            <person name="Wang J."/>
            <person name="Shi W."/>
            <person name="Du L."/>
            <person name="Sun Y."/>
            <person name="Zhan W."/>
            <person name="Jiang J.F."/>
            <person name="Wang Q."/>
            <person name="Zhang B."/>
            <person name="Ji P."/>
            <person name="Bell-Sakyi L."/>
            <person name="Cui X.M."/>
            <person name="Yuan T.T."/>
            <person name="Jiang B.G."/>
            <person name="Yang W.F."/>
            <person name="Lam T.T."/>
            <person name="Chang Q.C."/>
            <person name="Ding S.J."/>
            <person name="Wang X.J."/>
            <person name="Zhu J.G."/>
            <person name="Ruan X.D."/>
            <person name="Zhao L."/>
            <person name="Wei J.T."/>
            <person name="Ye R.Z."/>
            <person name="Que T.C."/>
            <person name="Du C.H."/>
            <person name="Zhou Y.H."/>
            <person name="Cheng J.X."/>
            <person name="Dai P.F."/>
            <person name="Guo W.B."/>
            <person name="Han X.H."/>
            <person name="Huang E.J."/>
            <person name="Li L.F."/>
            <person name="Wei W."/>
            <person name="Gao Y.C."/>
            <person name="Liu J.Z."/>
            <person name="Shao H.Z."/>
            <person name="Wang X."/>
            <person name="Wang C.C."/>
            <person name="Yang T.C."/>
            <person name="Huo Q.B."/>
            <person name="Li W."/>
            <person name="Chen H.Y."/>
            <person name="Chen S.E."/>
            <person name="Zhou L.G."/>
            <person name="Ni X.B."/>
            <person name="Tian J.H."/>
            <person name="Sheng Y."/>
            <person name="Liu T."/>
            <person name="Pan Y.S."/>
            <person name="Xia L.Y."/>
            <person name="Li J."/>
            <person name="Zhao F."/>
            <person name="Cao W.C."/>
        </authorList>
    </citation>
    <scope>NUCLEOTIDE SEQUENCE</scope>
    <source>
        <strain evidence="1">Rsan-2018</strain>
    </source>
</reference>
<dbReference type="EMBL" id="JABSTV010001246">
    <property type="protein sequence ID" value="KAH7975982.1"/>
    <property type="molecule type" value="Genomic_DNA"/>
</dbReference>
<dbReference type="InterPro" id="IPR032675">
    <property type="entry name" value="LRR_dom_sf"/>
</dbReference>
<dbReference type="Gene3D" id="3.80.10.10">
    <property type="entry name" value="Ribonuclease Inhibitor"/>
    <property type="match status" value="1"/>
</dbReference>
<sequence length="247" mass="27316">MDPPSTLVTENGIHCLDSARLSLMAERLNDNLRSGGVDLQASCSDVPSKTKCWLRLHLPAVNEVLWKVSMQLVEHAPGALTLSHIERDDVNTLRTDTSFMDGAILLYSLLERHVCIKRLVLNTMAFPLWHFPSLLGNALLANRGIVEVEEHPVDIAKSWWKTRQCRALSCALGDLSPRLSCLDASSLKLDRISTECLANGITKSNLRHLRLCNGMSASMTRKLMSAVISCQSLTSLEFAARSLLQVP</sequence>
<dbReference type="AlphaFoldDB" id="A0A9D4QDU0"/>
<organism evidence="1 2">
    <name type="scientific">Rhipicephalus sanguineus</name>
    <name type="common">Brown dog tick</name>
    <name type="synonym">Ixodes sanguineus</name>
    <dbReference type="NCBI Taxonomy" id="34632"/>
    <lineage>
        <taxon>Eukaryota</taxon>
        <taxon>Metazoa</taxon>
        <taxon>Ecdysozoa</taxon>
        <taxon>Arthropoda</taxon>
        <taxon>Chelicerata</taxon>
        <taxon>Arachnida</taxon>
        <taxon>Acari</taxon>
        <taxon>Parasitiformes</taxon>
        <taxon>Ixodida</taxon>
        <taxon>Ixodoidea</taxon>
        <taxon>Ixodidae</taxon>
        <taxon>Rhipicephalinae</taxon>
        <taxon>Rhipicephalus</taxon>
        <taxon>Rhipicephalus</taxon>
    </lineage>
</organism>
<protein>
    <submittedName>
        <fullName evidence="1">Uncharacterized protein</fullName>
    </submittedName>
</protein>
<accession>A0A9D4QDU0</accession>
<gene>
    <name evidence="1" type="ORF">HPB52_007210</name>
</gene>
<reference evidence="1" key="2">
    <citation type="submission" date="2021-09" db="EMBL/GenBank/DDBJ databases">
        <authorList>
            <person name="Jia N."/>
            <person name="Wang J."/>
            <person name="Shi W."/>
            <person name="Du L."/>
            <person name="Sun Y."/>
            <person name="Zhan W."/>
            <person name="Jiang J."/>
            <person name="Wang Q."/>
            <person name="Zhang B."/>
            <person name="Ji P."/>
            <person name="Sakyi L.B."/>
            <person name="Cui X."/>
            <person name="Yuan T."/>
            <person name="Jiang B."/>
            <person name="Yang W."/>
            <person name="Lam T.T.-Y."/>
            <person name="Chang Q."/>
            <person name="Ding S."/>
            <person name="Wang X."/>
            <person name="Zhu J."/>
            <person name="Ruan X."/>
            <person name="Zhao L."/>
            <person name="Wei J."/>
            <person name="Que T."/>
            <person name="Du C."/>
            <person name="Cheng J."/>
            <person name="Dai P."/>
            <person name="Han X."/>
            <person name="Huang E."/>
            <person name="Gao Y."/>
            <person name="Liu J."/>
            <person name="Shao H."/>
            <person name="Ye R."/>
            <person name="Li L."/>
            <person name="Wei W."/>
            <person name="Wang X."/>
            <person name="Wang C."/>
            <person name="Huo Q."/>
            <person name="Li W."/>
            <person name="Guo W."/>
            <person name="Chen H."/>
            <person name="Chen S."/>
            <person name="Zhou L."/>
            <person name="Zhou L."/>
            <person name="Ni X."/>
            <person name="Tian J."/>
            <person name="Zhou Y."/>
            <person name="Sheng Y."/>
            <person name="Liu T."/>
            <person name="Pan Y."/>
            <person name="Xia L."/>
            <person name="Li J."/>
            <person name="Zhao F."/>
            <person name="Cao W."/>
        </authorList>
    </citation>
    <scope>NUCLEOTIDE SEQUENCE</scope>
    <source>
        <strain evidence="1">Rsan-2018</strain>
        <tissue evidence="1">Larvae</tissue>
    </source>
</reference>
<evidence type="ECO:0000313" key="2">
    <source>
        <dbReference type="Proteomes" id="UP000821837"/>
    </source>
</evidence>
<evidence type="ECO:0000313" key="1">
    <source>
        <dbReference type="EMBL" id="KAH7975982.1"/>
    </source>
</evidence>